<dbReference type="Proteomes" id="UP000634136">
    <property type="component" value="Unassembled WGS sequence"/>
</dbReference>
<reference evidence="1" key="1">
    <citation type="submission" date="2020-09" db="EMBL/GenBank/DDBJ databases">
        <title>Genome-Enabled Discovery of Anthraquinone Biosynthesis in Senna tora.</title>
        <authorList>
            <person name="Kang S.-H."/>
            <person name="Pandey R.P."/>
            <person name="Lee C.-M."/>
            <person name="Sim J.-S."/>
            <person name="Jeong J.-T."/>
            <person name="Choi B.-S."/>
            <person name="Jung M."/>
            <person name="Ginzburg D."/>
            <person name="Zhao K."/>
            <person name="Won S.Y."/>
            <person name="Oh T.-J."/>
            <person name="Yu Y."/>
            <person name="Kim N.-H."/>
            <person name="Lee O.R."/>
            <person name="Lee T.-H."/>
            <person name="Bashyal P."/>
            <person name="Kim T.-S."/>
            <person name="Lee W.-H."/>
            <person name="Kawkins C."/>
            <person name="Kim C.-K."/>
            <person name="Kim J.S."/>
            <person name="Ahn B.O."/>
            <person name="Rhee S.Y."/>
            <person name="Sohng J.K."/>
        </authorList>
    </citation>
    <scope>NUCLEOTIDE SEQUENCE</scope>
    <source>
        <tissue evidence="1">Leaf</tissue>
    </source>
</reference>
<keyword evidence="2" id="KW-1185">Reference proteome</keyword>
<protein>
    <submittedName>
        <fullName evidence="1">Peroxisome biogenesis protein 1</fullName>
    </submittedName>
</protein>
<evidence type="ECO:0000313" key="1">
    <source>
        <dbReference type="EMBL" id="KAF7830059.1"/>
    </source>
</evidence>
<comment type="caution">
    <text evidence="1">The sequence shown here is derived from an EMBL/GenBank/DDBJ whole genome shotgun (WGS) entry which is preliminary data.</text>
</comment>
<dbReference type="AlphaFoldDB" id="A0A834WSJ9"/>
<gene>
    <name evidence="1" type="ORF">G2W53_012392</name>
</gene>
<sequence>MKLSPSASAVMQSLANKDDGLCRNAHLNIYRYNTDLSLSSIKTLGLDAHFPGILHVTSISSKPEELRDCGIFSSDCTEAMNAIGPNPHDFRLLSCLVEQ</sequence>
<evidence type="ECO:0000313" key="2">
    <source>
        <dbReference type="Proteomes" id="UP000634136"/>
    </source>
</evidence>
<organism evidence="1 2">
    <name type="scientific">Senna tora</name>
    <dbReference type="NCBI Taxonomy" id="362788"/>
    <lineage>
        <taxon>Eukaryota</taxon>
        <taxon>Viridiplantae</taxon>
        <taxon>Streptophyta</taxon>
        <taxon>Embryophyta</taxon>
        <taxon>Tracheophyta</taxon>
        <taxon>Spermatophyta</taxon>
        <taxon>Magnoliopsida</taxon>
        <taxon>eudicotyledons</taxon>
        <taxon>Gunneridae</taxon>
        <taxon>Pentapetalae</taxon>
        <taxon>rosids</taxon>
        <taxon>fabids</taxon>
        <taxon>Fabales</taxon>
        <taxon>Fabaceae</taxon>
        <taxon>Caesalpinioideae</taxon>
        <taxon>Cassia clade</taxon>
        <taxon>Senna</taxon>
    </lineage>
</organism>
<name>A0A834WSJ9_9FABA</name>
<accession>A0A834WSJ9</accession>
<proteinExistence type="predicted"/>
<dbReference type="EMBL" id="JAAIUW010000005">
    <property type="protein sequence ID" value="KAF7830059.1"/>
    <property type="molecule type" value="Genomic_DNA"/>
</dbReference>